<name>A0A1B7IV69_9ENTR</name>
<dbReference type="InterPro" id="IPR023961">
    <property type="entry name" value="NO_rdtase_NorW"/>
</dbReference>
<dbReference type="Gene3D" id="3.50.50.60">
    <property type="entry name" value="FAD/NAD(P)-binding domain"/>
    <property type="match status" value="2"/>
</dbReference>
<feature type="domain" description="Rubredoxin binding" evidence="10">
    <location>
        <begin position="305"/>
        <end position="375"/>
    </location>
</feature>
<feature type="domain" description="FAD/NAD(P)-binding" evidence="9">
    <location>
        <begin position="5"/>
        <end position="275"/>
    </location>
</feature>
<dbReference type="PRINTS" id="PR00368">
    <property type="entry name" value="FADPNR"/>
</dbReference>
<comment type="caution">
    <text evidence="11">The sequence shown here is derived from an EMBL/GenBank/DDBJ whole genome shotgun (WGS) entry which is preliminary data.</text>
</comment>
<dbReference type="GO" id="GO:0016731">
    <property type="term" value="F:oxidoreductase activity, acting on iron-sulfur proteins as donors, NAD or NADP as acceptor"/>
    <property type="evidence" value="ECO:0007669"/>
    <property type="project" value="InterPro"/>
</dbReference>
<dbReference type="EC" id="1.-.-.-" evidence="11"/>
<protein>
    <submittedName>
        <fullName evidence="11">Nitric oxide reductase FlRd-NAD(+) reductase</fullName>
        <ecNumber evidence="11">1.-.-.-</ecNumber>
        <ecNumber evidence="11">1.18.1.-</ecNumber>
    </submittedName>
</protein>
<evidence type="ECO:0000256" key="8">
    <source>
        <dbReference type="ARBA" id="ARBA00023027"/>
    </source>
</evidence>
<evidence type="ECO:0000313" key="11">
    <source>
        <dbReference type="EMBL" id="OAT33862.1"/>
    </source>
</evidence>
<keyword evidence="12" id="KW-1185">Reference proteome</keyword>
<evidence type="ECO:0000259" key="10">
    <source>
        <dbReference type="Pfam" id="PF18113"/>
    </source>
</evidence>
<organism evidence="11 12">
    <name type="scientific">Buttiauxella brennerae ATCC 51605</name>
    <dbReference type="NCBI Taxonomy" id="1354251"/>
    <lineage>
        <taxon>Bacteria</taxon>
        <taxon>Pseudomonadati</taxon>
        <taxon>Pseudomonadota</taxon>
        <taxon>Gammaproteobacteria</taxon>
        <taxon>Enterobacterales</taxon>
        <taxon>Enterobacteriaceae</taxon>
        <taxon>Buttiauxella</taxon>
    </lineage>
</organism>
<dbReference type="AlphaFoldDB" id="A0A1B7IV69"/>
<dbReference type="EC" id="1.18.1.-" evidence="11"/>
<dbReference type="Proteomes" id="UP000078410">
    <property type="component" value="Unassembled WGS sequence"/>
</dbReference>
<evidence type="ECO:0000256" key="3">
    <source>
        <dbReference type="ARBA" id="ARBA00006442"/>
    </source>
</evidence>
<dbReference type="PATRIC" id="fig|1354251.4.peg.411"/>
<dbReference type="PANTHER" id="PTHR43429">
    <property type="entry name" value="PYRIDINE NUCLEOTIDE-DISULFIDE OXIDOREDUCTASE DOMAIN-CONTAINING"/>
    <property type="match status" value="1"/>
</dbReference>
<dbReference type="RefSeq" id="WP_064557042.1">
    <property type="nucleotide sequence ID" value="NZ_LXER01000006.1"/>
</dbReference>
<accession>A0A1B7IV69</accession>
<evidence type="ECO:0000259" key="9">
    <source>
        <dbReference type="Pfam" id="PF07992"/>
    </source>
</evidence>
<dbReference type="InterPro" id="IPR050260">
    <property type="entry name" value="FAD-bd_OxRdtase"/>
</dbReference>
<dbReference type="InterPro" id="IPR023753">
    <property type="entry name" value="FAD/NAD-binding_dom"/>
</dbReference>
<dbReference type="PRINTS" id="PR00411">
    <property type="entry name" value="PNDRDTASEI"/>
</dbReference>
<dbReference type="Pfam" id="PF07992">
    <property type="entry name" value="Pyr_redox_2"/>
    <property type="match status" value="1"/>
</dbReference>
<keyword evidence="8" id="KW-0520">NAD</keyword>
<evidence type="ECO:0000256" key="1">
    <source>
        <dbReference type="ARBA" id="ARBA00001974"/>
    </source>
</evidence>
<dbReference type="Gene3D" id="3.30.390.120">
    <property type="match status" value="1"/>
</dbReference>
<dbReference type="Pfam" id="PF18113">
    <property type="entry name" value="Rbx_binding"/>
    <property type="match status" value="1"/>
</dbReference>
<evidence type="ECO:0000256" key="2">
    <source>
        <dbReference type="ARBA" id="ARBA00004496"/>
    </source>
</evidence>
<gene>
    <name evidence="11" type="ORF">M975_0397</name>
</gene>
<dbReference type="InterPro" id="IPR036188">
    <property type="entry name" value="FAD/NAD-bd_sf"/>
</dbReference>
<comment type="subcellular location">
    <subcellularLocation>
        <location evidence="2">Cytoplasm</location>
    </subcellularLocation>
</comment>
<keyword evidence="7 11" id="KW-0560">Oxidoreductase</keyword>
<evidence type="ECO:0000256" key="6">
    <source>
        <dbReference type="ARBA" id="ARBA00022827"/>
    </source>
</evidence>
<keyword evidence="6" id="KW-0274">FAD</keyword>
<evidence type="ECO:0000256" key="7">
    <source>
        <dbReference type="ARBA" id="ARBA00023002"/>
    </source>
</evidence>
<evidence type="ECO:0000256" key="5">
    <source>
        <dbReference type="ARBA" id="ARBA00022630"/>
    </source>
</evidence>
<dbReference type="GO" id="GO:0005737">
    <property type="term" value="C:cytoplasm"/>
    <property type="evidence" value="ECO:0007669"/>
    <property type="project" value="UniProtKB-SubCell"/>
</dbReference>
<comment type="cofactor">
    <cofactor evidence="1">
        <name>FAD</name>
        <dbReference type="ChEBI" id="CHEBI:57692"/>
    </cofactor>
</comment>
<evidence type="ECO:0000313" key="12">
    <source>
        <dbReference type="Proteomes" id="UP000078410"/>
    </source>
</evidence>
<comment type="similarity">
    <text evidence="3">Belongs to the FAD-dependent oxidoreductase family.</text>
</comment>
<reference evidence="11 12" key="1">
    <citation type="submission" date="2016-04" db="EMBL/GenBank/DDBJ databases">
        <title>ATOL: Assembling a taxonomically balanced genome-scale reconstruction of the evolutionary history of the Enterobacteriaceae.</title>
        <authorList>
            <person name="Plunkett G.III."/>
            <person name="Neeno-Eckwall E.C."/>
            <person name="Glasner J.D."/>
            <person name="Perna N.T."/>
        </authorList>
    </citation>
    <scope>NUCLEOTIDE SEQUENCE [LARGE SCALE GENOMIC DNA]</scope>
    <source>
        <strain evidence="11 12">ATCC 51605</strain>
    </source>
</reference>
<dbReference type="NCBIfam" id="NF003437">
    <property type="entry name" value="PRK04965.1"/>
    <property type="match status" value="1"/>
</dbReference>
<sequence>MKHGIVIIGSGFAARQLVKNIRKHDAQVPVRIIAADSIDEYNKPDLSHVISQNQQADALTRQRAGAFAEQFNVALNPHSWVTDIDPRERLVTSGDQQWAYDKLVLATGSSPLIPPIPGKELMLTLNSQQEYQACESVLRNAARVMILGGGLIGTELAMDFCRAGKQVIVVDNAPSLLASLMPVEVSSRLQSHLNKMGVELLFNQQLASLTQTPQGINAALSHGRTVDVDAVVAAIGLRSSVGLAQRAGLAVNRGIEVNQQLQTSDANIYALGDCAEIGGKVLPFLQPIQFSAMLLAKNLLGATDALKLPAMLVKVKTPELPLHLAGETQRTDLNWQITAGQEGLIAKGYDNTQQLRAFIVSEDHMKLAFGLLRELHIE</sequence>
<keyword evidence="5" id="KW-0285">Flavoprotein</keyword>
<dbReference type="HAMAP" id="MF_01313">
    <property type="entry name" value="NorW"/>
    <property type="match status" value="1"/>
</dbReference>
<dbReference type="SUPFAM" id="SSF51905">
    <property type="entry name" value="FAD/NAD(P)-binding domain"/>
    <property type="match status" value="1"/>
</dbReference>
<dbReference type="EMBL" id="LXER01000006">
    <property type="protein sequence ID" value="OAT33862.1"/>
    <property type="molecule type" value="Genomic_DNA"/>
</dbReference>
<dbReference type="PANTHER" id="PTHR43429:SF3">
    <property type="entry name" value="NITRITE REDUCTASE [NAD(P)H]"/>
    <property type="match status" value="1"/>
</dbReference>
<evidence type="ECO:0000256" key="4">
    <source>
        <dbReference type="ARBA" id="ARBA00022490"/>
    </source>
</evidence>
<dbReference type="InterPro" id="IPR041364">
    <property type="entry name" value="Rbx-bd"/>
</dbReference>
<proteinExistence type="inferred from homology"/>
<dbReference type="OrthoDB" id="9808980at2"/>
<keyword evidence="4" id="KW-0963">Cytoplasm</keyword>